<accession>A0A8B7NN42</accession>
<reference evidence="3 4" key="1">
    <citation type="submission" date="2025-04" db="UniProtKB">
        <authorList>
            <consortium name="RefSeq"/>
        </authorList>
    </citation>
    <scope>IDENTIFICATION</scope>
    <source>
        <tissue evidence="3 4">Whole organism</tissue>
    </source>
</reference>
<organism evidence="2 4">
    <name type="scientific">Hyalella azteca</name>
    <name type="common">Amphipod</name>
    <dbReference type="NCBI Taxonomy" id="294128"/>
    <lineage>
        <taxon>Eukaryota</taxon>
        <taxon>Metazoa</taxon>
        <taxon>Ecdysozoa</taxon>
        <taxon>Arthropoda</taxon>
        <taxon>Crustacea</taxon>
        <taxon>Multicrustacea</taxon>
        <taxon>Malacostraca</taxon>
        <taxon>Eumalacostraca</taxon>
        <taxon>Peracarida</taxon>
        <taxon>Amphipoda</taxon>
        <taxon>Senticaudata</taxon>
        <taxon>Talitrida</taxon>
        <taxon>Talitroidea</taxon>
        <taxon>Hyalellidae</taxon>
        <taxon>Hyalella</taxon>
    </lineage>
</organism>
<dbReference type="AlphaFoldDB" id="A0A8B7NN42"/>
<keyword evidence="1" id="KW-0732">Signal</keyword>
<dbReference type="Proteomes" id="UP000694843">
    <property type="component" value="Unplaced"/>
</dbReference>
<dbReference type="KEGG" id="hazt:108671999"/>
<evidence type="ECO:0000256" key="1">
    <source>
        <dbReference type="SAM" id="SignalP"/>
    </source>
</evidence>
<feature type="signal peptide" evidence="1">
    <location>
        <begin position="1"/>
        <end position="25"/>
    </location>
</feature>
<evidence type="ECO:0000313" key="4">
    <source>
        <dbReference type="RefSeq" id="XP_018015100.1"/>
    </source>
</evidence>
<evidence type="ECO:0000313" key="2">
    <source>
        <dbReference type="Proteomes" id="UP000694843"/>
    </source>
</evidence>
<sequence>MLSSSCEKFMHLWAVVSVFLTATEAWIAEPDSISRLKSLLLLPHALPRRIWENSQSFHPVLHIDQASNFVSNITCEHIEVQLSHTREFEFFPCFHMHNAVRRRKKRNYSLLPKSEKILQTFEKKRVFHEIMVNYLFTPWQI</sequence>
<feature type="chain" id="PRO_5044664377" evidence="1">
    <location>
        <begin position="26"/>
        <end position="141"/>
    </location>
</feature>
<dbReference type="RefSeq" id="XP_018015100.1">
    <property type="nucleotide sequence ID" value="XM_018159611.2"/>
</dbReference>
<gene>
    <name evidence="3 4" type="primary">LOC108671999</name>
</gene>
<keyword evidence="2" id="KW-1185">Reference proteome</keyword>
<proteinExistence type="predicted"/>
<dbReference type="GeneID" id="108671999"/>
<name>A0A8B7NN42_HYAAZ</name>
<protein>
    <submittedName>
        <fullName evidence="3 4">Uncharacterized protein LOC108671999</fullName>
    </submittedName>
</protein>
<dbReference type="RefSeq" id="XP_018015099.1">
    <property type="nucleotide sequence ID" value="XM_018159610.2"/>
</dbReference>
<evidence type="ECO:0000313" key="3">
    <source>
        <dbReference type="RefSeq" id="XP_018015099.1"/>
    </source>
</evidence>